<dbReference type="HOGENOM" id="CLU_048570_0_0_9"/>
<feature type="transmembrane region" description="Helical" evidence="1">
    <location>
        <begin position="354"/>
        <end position="378"/>
    </location>
</feature>
<feature type="transmembrane region" description="Helical" evidence="1">
    <location>
        <begin position="196"/>
        <end position="214"/>
    </location>
</feature>
<keyword evidence="1" id="KW-0812">Transmembrane</keyword>
<feature type="transmembrane region" description="Helical" evidence="1">
    <location>
        <begin position="415"/>
        <end position="448"/>
    </location>
</feature>
<sequence length="458" mass="52400">MTNLPKLKNISTLTKFLYQDAFHGLFKRPFFQKKRNRYLLLAGLILLYFVYFYVNMVAFVRLSEGAANAQPDAFALAARTTLSSSYNLFLIISCLVFILVNANFNLSRNSLFFIKTLPFKRKEILSSLSIFRFSLGMAIFELFLIIAAPMFKLLRLSLLESFLVLVTLHLLFFSIFQLLELIYAAVSRLKSKWTKYFPLFLDGILMFLIGIYYFHTRLSVDNYWAAQRISLLMMTIYLLTVLLIITTMTLLIRWRLPSEIEGRIKSSFIHILPKSLFLKLIGMPWIAVLRFKITSYYALISVGLVAISVYFSDWNEMLQNMLFILPLIGVVWIFYADALLNFRPLFNLYRISIYAELCAILLAVAFILLPSLLVGLMVQVTADPFFFGLGISLASLIAGFLFPKSQGNMNESLSAFLSIIMMMLLASLISIPSALYIVDGLLVLLVGYILNKEKEVKS</sequence>
<comment type="caution">
    <text evidence="2">The sequence shown here is derived from an EMBL/GenBank/DDBJ whole genome shotgun (WGS) entry which is preliminary data.</text>
</comment>
<feature type="transmembrane region" description="Helical" evidence="1">
    <location>
        <begin position="125"/>
        <end position="150"/>
    </location>
</feature>
<evidence type="ECO:0000256" key="1">
    <source>
        <dbReference type="SAM" id="Phobius"/>
    </source>
</evidence>
<keyword evidence="3" id="KW-1185">Reference proteome</keyword>
<evidence type="ECO:0000313" key="2">
    <source>
        <dbReference type="EMBL" id="EHN58773.1"/>
    </source>
</evidence>
<dbReference type="AlphaFoldDB" id="G9WF53"/>
<feature type="transmembrane region" description="Helical" evidence="1">
    <location>
        <begin position="38"/>
        <end position="54"/>
    </location>
</feature>
<dbReference type="Proteomes" id="UP000004959">
    <property type="component" value="Chromosome"/>
</dbReference>
<dbReference type="STRING" id="336988.NT96_09020"/>
<dbReference type="PATRIC" id="fig|1045004.4.peg.662"/>
<keyword evidence="1" id="KW-1133">Transmembrane helix</keyword>
<dbReference type="eggNOG" id="ENOG5033UQH">
    <property type="taxonomic scope" value="Bacteria"/>
</dbReference>
<proteinExistence type="predicted"/>
<organism evidence="2 3">
    <name type="scientific">Oenococcus kitaharae DSM 17330</name>
    <dbReference type="NCBI Taxonomy" id="1045004"/>
    <lineage>
        <taxon>Bacteria</taxon>
        <taxon>Bacillati</taxon>
        <taxon>Bacillota</taxon>
        <taxon>Bacilli</taxon>
        <taxon>Lactobacillales</taxon>
        <taxon>Lactobacillaceae</taxon>
        <taxon>Oenococcus</taxon>
    </lineage>
</organism>
<keyword evidence="1" id="KW-0472">Membrane</keyword>
<feature type="transmembrane region" description="Helical" evidence="1">
    <location>
        <begin position="162"/>
        <end position="184"/>
    </location>
</feature>
<dbReference type="EMBL" id="AFVZ01000001">
    <property type="protein sequence ID" value="EHN58773.1"/>
    <property type="molecule type" value="Genomic_DNA"/>
</dbReference>
<protein>
    <submittedName>
        <fullName evidence="2">Uncharacterized protein</fullName>
    </submittedName>
</protein>
<gene>
    <name evidence="2" type="ORF">OKIT_0662</name>
</gene>
<accession>G9WF53</accession>
<name>G9WF53_9LACO</name>
<feature type="transmembrane region" description="Helical" evidence="1">
    <location>
        <begin position="323"/>
        <end position="342"/>
    </location>
</feature>
<reference evidence="2 3" key="1">
    <citation type="journal article" date="2012" name="PLoS ONE">
        <title>Functional divergence in the genus oenococcus as predicted by genome sequencing of the newly-described species, Oenococcus kitaharae.</title>
        <authorList>
            <person name="Borneman A.R."/>
            <person name="McCarthy J.M."/>
            <person name="Chambers P.J."/>
            <person name="Bartowsky E.J."/>
        </authorList>
    </citation>
    <scope>NUCLEOTIDE SEQUENCE [LARGE SCALE GENOMIC DNA]</scope>
    <source>
        <strain evidence="3">DSM17330</strain>
    </source>
</reference>
<feature type="transmembrane region" description="Helical" evidence="1">
    <location>
        <begin position="385"/>
        <end position="403"/>
    </location>
</feature>
<feature type="transmembrane region" description="Helical" evidence="1">
    <location>
        <begin position="293"/>
        <end position="311"/>
    </location>
</feature>
<feature type="transmembrane region" description="Helical" evidence="1">
    <location>
        <begin position="268"/>
        <end position="287"/>
    </location>
</feature>
<feature type="transmembrane region" description="Helical" evidence="1">
    <location>
        <begin position="86"/>
        <end position="104"/>
    </location>
</feature>
<evidence type="ECO:0000313" key="3">
    <source>
        <dbReference type="Proteomes" id="UP000004959"/>
    </source>
</evidence>
<feature type="transmembrane region" description="Helical" evidence="1">
    <location>
        <begin position="234"/>
        <end position="256"/>
    </location>
</feature>